<comment type="caution">
    <text evidence="1">The sequence shown here is derived from an EMBL/GenBank/DDBJ whole genome shotgun (WGS) entry which is preliminary data.</text>
</comment>
<dbReference type="EMBL" id="BLLF01001507">
    <property type="protein sequence ID" value="GFH19706.1"/>
    <property type="molecule type" value="Genomic_DNA"/>
</dbReference>
<evidence type="ECO:0000313" key="2">
    <source>
        <dbReference type="Proteomes" id="UP000485058"/>
    </source>
</evidence>
<sequence length="63" mass="7252">MDLPVTFAERAENMMCKRVRQFDAPRWLPRAVTHPCSPFVTATGLDVSAQYVRRARCVDVTRK</sequence>
<protein>
    <submittedName>
        <fullName evidence="1">Uncharacterized protein</fullName>
    </submittedName>
</protein>
<evidence type="ECO:0000313" key="1">
    <source>
        <dbReference type="EMBL" id="GFH19706.1"/>
    </source>
</evidence>
<accession>A0A699ZLA9</accession>
<keyword evidence="2" id="KW-1185">Reference proteome</keyword>
<organism evidence="1 2">
    <name type="scientific">Haematococcus lacustris</name>
    <name type="common">Green alga</name>
    <name type="synonym">Haematococcus pluvialis</name>
    <dbReference type="NCBI Taxonomy" id="44745"/>
    <lineage>
        <taxon>Eukaryota</taxon>
        <taxon>Viridiplantae</taxon>
        <taxon>Chlorophyta</taxon>
        <taxon>core chlorophytes</taxon>
        <taxon>Chlorophyceae</taxon>
        <taxon>CS clade</taxon>
        <taxon>Chlamydomonadales</taxon>
        <taxon>Haematococcaceae</taxon>
        <taxon>Haematococcus</taxon>
    </lineage>
</organism>
<gene>
    <name evidence="1" type="ORF">HaLaN_16703</name>
</gene>
<name>A0A699ZLA9_HAELA</name>
<dbReference type="Proteomes" id="UP000485058">
    <property type="component" value="Unassembled WGS sequence"/>
</dbReference>
<dbReference type="AlphaFoldDB" id="A0A699ZLA9"/>
<feature type="non-terminal residue" evidence="1">
    <location>
        <position position="1"/>
    </location>
</feature>
<proteinExistence type="predicted"/>
<reference evidence="1 2" key="1">
    <citation type="submission" date="2020-02" db="EMBL/GenBank/DDBJ databases">
        <title>Draft genome sequence of Haematococcus lacustris strain NIES-144.</title>
        <authorList>
            <person name="Morimoto D."/>
            <person name="Nakagawa S."/>
            <person name="Yoshida T."/>
            <person name="Sawayama S."/>
        </authorList>
    </citation>
    <scope>NUCLEOTIDE SEQUENCE [LARGE SCALE GENOMIC DNA]</scope>
    <source>
        <strain evidence="1 2">NIES-144</strain>
    </source>
</reference>